<dbReference type="RefSeq" id="WP_085823619.1">
    <property type="nucleotide sequence ID" value="NZ_FWFP01000009.1"/>
</dbReference>
<dbReference type="InterPro" id="IPR000683">
    <property type="entry name" value="Gfo/Idh/MocA-like_OxRdtase_N"/>
</dbReference>
<dbReference type="GO" id="GO:0000166">
    <property type="term" value="F:nucleotide binding"/>
    <property type="evidence" value="ECO:0007669"/>
    <property type="project" value="InterPro"/>
</dbReference>
<dbReference type="Pfam" id="PF01408">
    <property type="entry name" value="GFO_IDH_MocA"/>
    <property type="match status" value="1"/>
</dbReference>
<gene>
    <name evidence="3" type="ORF">RUM8411_03128</name>
</gene>
<dbReference type="PANTHER" id="PTHR43708">
    <property type="entry name" value="CONSERVED EXPRESSED OXIDOREDUCTASE (EUROFUNG)"/>
    <property type="match status" value="1"/>
</dbReference>
<evidence type="ECO:0000259" key="1">
    <source>
        <dbReference type="Pfam" id="PF01408"/>
    </source>
</evidence>
<evidence type="ECO:0000313" key="3">
    <source>
        <dbReference type="EMBL" id="SLN63228.1"/>
    </source>
</evidence>
<dbReference type="InterPro" id="IPR055170">
    <property type="entry name" value="GFO_IDH_MocA-like_dom"/>
</dbReference>
<dbReference type="AlphaFoldDB" id="A0A1X6ZVV6"/>
<dbReference type="Proteomes" id="UP000193778">
    <property type="component" value="Unassembled WGS sequence"/>
</dbReference>
<dbReference type="Gene3D" id="3.30.360.10">
    <property type="entry name" value="Dihydrodipicolinate Reductase, domain 2"/>
    <property type="match status" value="1"/>
</dbReference>
<dbReference type="PANTHER" id="PTHR43708:SF8">
    <property type="entry name" value="OXIDOREDUCTASE"/>
    <property type="match status" value="1"/>
</dbReference>
<keyword evidence="4" id="KW-1185">Reference proteome</keyword>
<dbReference type="SUPFAM" id="SSF55347">
    <property type="entry name" value="Glyceraldehyde-3-phosphate dehydrogenase-like, C-terminal domain"/>
    <property type="match status" value="1"/>
</dbReference>
<protein>
    <submittedName>
        <fullName evidence="3">Putative oxidoreductase</fullName>
    </submittedName>
</protein>
<dbReference type="InterPro" id="IPR051317">
    <property type="entry name" value="Gfo/Idh/MocA_oxidoreduct"/>
</dbReference>
<evidence type="ECO:0000259" key="2">
    <source>
        <dbReference type="Pfam" id="PF22725"/>
    </source>
</evidence>
<organism evidence="3 4">
    <name type="scientific">Ruegeria meonggei</name>
    <dbReference type="NCBI Taxonomy" id="1446476"/>
    <lineage>
        <taxon>Bacteria</taxon>
        <taxon>Pseudomonadati</taxon>
        <taxon>Pseudomonadota</taxon>
        <taxon>Alphaproteobacteria</taxon>
        <taxon>Rhodobacterales</taxon>
        <taxon>Roseobacteraceae</taxon>
        <taxon>Ruegeria</taxon>
    </lineage>
</organism>
<feature type="domain" description="GFO/IDH/MocA-like oxidoreductase" evidence="2">
    <location>
        <begin position="130"/>
        <end position="259"/>
    </location>
</feature>
<reference evidence="4" key="1">
    <citation type="submission" date="2017-03" db="EMBL/GenBank/DDBJ databases">
        <authorList>
            <person name="Rodrigo-Torres L."/>
            <person name="Arahal R.D."/>
            <person name="Lucena T."/>
        </authorList>
    </citation>
    <scope>NUCLEOTIDE SEQUENCE [LARGE SCALE GENOMIC DNA]</scope>
    <source>
        <strain evidence="4">CECT 8411</strain>
    </source>
</reference>
<feature type="domain" description="Gfo/Idh/MocA-like oxidoreductase N-terminal" evidence="1">
    <location>
        <begin position="7"/>
        <end position="120"/>
    </location>
</feature>
<evidence type="ECO:0000313" key="4">
    <source>
        <dbReference type="Proteomes" id="UP000193778"/>
    </source>
</evidence>
<dbReference type="InterPro" id="IPR036291">
    <property type="entry name" value="NAD(P)-bd_dom_sf"/>
</dbReference>
<dbReference type="Pfam" id="PF22725">
    <property type="entry name" value="GFO_IDH_MocA_C3"/>
    <property type="match status" value="1"/>
</dbReference>
<dbReference type="EMBL" id="FWFP01000009">
    <property type="protein sequence ID" value="SLN63228.1"/>
    <property type="molecule type" value="Genomic_DNA"/>
</dbReference>
<sequence>MNTHQTVRVACVGAGYFSRFHYESWSRMPGAVPIASCNRDISKAKETGLAAYDDLSRMLEAEEPDLVDIILPPVAQVDAIRTALRFGIKWLICQKPFCLSLDEAEKIVSEAEAVGATIVVHENFRFQPWYRAIKVAMTEGRIGTPLQATFRLRPGDGQGPRAYLDRQPYFQDMPRFLVHETAVHWVDTFRFLFDAPSAVYADLRQVNPVIAGEDAGYILFDHPNGLKALFDGNRCLDHSAENLRQTMGEALIEGSEGSLVLNGDGSVELRFFGKQERQQILPPSDHDGFGGDCVHALQSHVVSGLLRGTPLENTARDYLDVIRIEESIYLSAAEGRKINLETP</sequence>
<name>A0A1X6ZVV6_9RHOB</name>
<dbReference type="OrthoDB" id="9792935at2"/>
<dbReference type="SUPFAM" id="SSF51735">
    <property type="entry name" value="NAD(P)-binding Rossmann-fold domains"/>
    <property type="match status" value="1"/>
</dbReference>
<dbReference type="Gene3D" id="3.40.50.720">
    <property type="entry name" value="NAD(P)-binding Rossmann-like Domain"/>
    <property type="match status" value="1"/>
</dbReference>
<proteinExistence type="predicted"/>
<accession>A0A1X6ZVV6</accession>